<dbReference type="RefSeq" id="WP_193117720.1">
    <property type="nucleotide sequence ID" value="NZ_BAAAIR010000016.1"/>
</dbReference>
<sequence length="94" mass="10347">MFGRAAQQQKQIETLQAHVRRLEGLVDVLAARGDVGEEELRDLRGQAGAQIPERCRALADEGRHIEAIKAYRELTGAGLVDAKNAVDQYRAHGI</sequence>
<organism evidence="1 2">
    <name type="scientific">Brachybacterium tyrofermentans</name>
    <dbReference type="NCBI Taxonomy" id="47848"/>
    <lineage>
        <taxon>Bacteria</taxon>
        <taxon>Bacillati</taxon>
        <taxon>Actinomycetota</taxon>
        <taxon>Actinomycetes</taxon>
        <taxon>Micrococcales</taxon>
        <taxon>Dermabacteraceae</taxon>
        <taxon>Brachybacterium</taxon>
    </lineage>
</organism>
<dbReference type="Gene3D" id="3.30.1390.10">
    <property type="match status" value="1"/>
</dbReference>
<reference evidence="2" key="1">
    <citation type="journal article" date="2019" name="Int. J. Syst. Evol. Microbiol.">
        <title>The Global Catalogue of Microorganisms (GCM) 10K type strain sequencing project: providing services to taxonomists for standard genome sequencing and annotation.</title>
        <authorList>
            <consortium name="The Broad Institute Genomics Platform"/>
            <consortium name="The Broad Institute Genome Sequencing Center for Infectious Disease"/>
            <person name="Wu L."/>
            <person name="Ma J."/>
        </authorList>
    </citation>
    <scope>NUCLEOTIDE SEQUENCE [LARGE SCALE GENOMIC DNA]</scope>
    <source>
        <strain evidence="2">CGMCC 1.16455</strain>
    </source>
</reference>
<dbReference type="EMBL" id="JBHSLN010000025">
    <property type="protein sequence ID" value="MFC5298324.1"/>
    <property type="molecule type" value="Genomic_DNA"/>
</dbReference>
<accession>A0ABW0FHW0</accession>
<gene>
    <name evidence="1" type="ORF">ACFPK8_12445</name>
</gene>
<protein>
    <recommendedName>
        <fullName evidence="3">Ribosomal protein L7/L12 C-terminal domain-containing protein</fullName>
    </recommendedName>
</protein>
<evidence type="ECO:0000313" key="2">
    <source>
        <dbReference type="Proteomes" id="UP001595937"/>
    </source>
</evidence>
<name>A0ABW0FHW0_9MICO</name>
<evidence type="ECO:0008006" key="3">
    <source>
        <dbReference type="Google" id="ProtNLM"/>
    </source>
</evidence>
<dbReference type="GeneID" id="303296134"/>
<evidence type="ECO:0000313" key="1">
    <source>
        <dbReference type="EMBL" id="MFC5298324.1"/>
    </source>
</evidence>
<dbReference type="Proteomes" id="UP001595937">
    <property type="component" value="Unassembled WGS sequence"/>
</dbReference>
<keyword evidence="2" id="KW-1185">Reference proteome</keyword>
<proteinExistence type="predicted"/>
<comment type="caution">
    <text evidence="1">The sequence shown here is derived from an EMBL/GenBank/DDBJ whole genome shotgun (WGS) entry which is preliminary data.</text>
</comment>
<dbReference type="InterPro" id="IPR014719">
    <property type="entry name" value="Ribosomal_bL12_C/ClpS-like"/>
</dbReference>